<name>A0A6J7IN17_9ZZZZ</name>
<sequence length="62" mass="6311">MITTSRASSHQKSNPCGTSPSVEAHDDANATVIASATSSSIPGLRAAISSTAPVRNGRPPHR</sequence>
<reference evidence="2" key="1">
    <citation type="submission" date="2020-05" db="EMBL/GenBank/DDBJ databases">
        <authorList>
            <person name="Chiriac C."/>
            <person name="Salcher M."/>
            <person name="Ghai R."/>
            <person name="Kavagutti S V."/>
        </authorList>
    </citation>
    <scope>NUCLEOTIDE SEQUENCE</scope>
</reference>
<accession>A0A6J7IN17</accession>
<feature type="compositionally biased region" description="Low complexity" evidence="1">
    <location>
        <begin position="29"/>
        <end position="41"/>
    </location>
</feature>
<feature type="compositionally biased region" description="Polar residues" evidence="1">
    <location>
        <begin position="1"/>
        <end position="21"/>
    </location>
</feature>
<feature type="region of interest" description="Disordered" evidence="1">
    <location>
        <begin position="1"/>
        <end position="62"/>
    </location>
</feature>
<gene>
    <name evidence="2" type="ORF">UFOPK3609_02020</name>
</gene>
<dbReference type="AlphaFoldDB" id="A0A6J7IN17"/>
<organism evidence="2">
    <name type="scientific">freshwater metagenome</name>
    <dbReference type="NCBI Taxonomy" id="449393"/>
    <lineage>
        <taxon>unclassified sequences</taxon>
        <taxon>metagenomes</taxon>
        <taxon>ecological metagenomes</taxon>
    </lineage>
</organism>
<proteinExistence type="predicted"/>
<dbReference type="EMBL" id="CAFBMQ010000395">
    <property type="protein sequence ID" value="CAB4932648.1"/>
    <property type="molecule type" value="Genomic_DNA"/>
</dbReference>
<evidence type="ECO:0000256" key="1">
    <source>
        <dbReference type="SAM" id="MobiDB-lite"/>
    </source>
</evidence>
<evidence type="ECO:0000313" key="2">
    <source>
        <dbReference type="EMBL" id="CAB4932648.1"/>
    </source>
</evidence>
<protein>
    <submittedName>
        <fullName evidence="2">Unannotated protein</fullName>
    </submittedName>
</protein>